<accession>A0A8H4L496</accession>
<dbReference type="EMBL" id="JAADYS010001497">
    <property type="protein sequence ID" value="KAF4462667.1"/>
    <property type="molecule type" value="Genomic_DNA"/>
</dbReference>
<dbReference type="AlphaFoldDB" id="A0A8H4L496"/>
<proteinExistence type="predicted"/>
<evidence type="ECO:0000313" key="1">
    <source>
        <dbReference type="EMBL" id="KAF4462667.1"/>
    </source>
</evidence>
<reference evidence="1 2" key="1">
    <citation type="submission" date="2020-01" db="EMBL/GenBank/DDBJ databases">
        <title>Identification and distribution of gene clusters putatively required for synthesis of sphingolipid metabolism inhibitors in phylogenetically diverse species of the filamentous fungus Fusarium.</title>
        <authorList>
            <person name="Kim H.-S."/>
            <person name="Busman M."/>
            <person name="Brown D.W."/>
            <person name="Divon H."/>
            <person name="Uhlig S."/>
            <person name="Proctor R.H."/>
        </authorList>
    </citation>
    <scope>NUCLEOTIDE SEQUENCE [LARGE SCALE GENOMIC DNA]</scope>
    <source>
        <strain evidence="1 2">NRRL 20459</strain>
    </source>
</reference>
<gene>
    <name evidence="1" type="ORF">FALBO_10527</name>
</gene>
<name>A0A8H4L496_9HYPO</name>
<dbReference type="Proteomes" id="UP000554235">
    <property type="component" value="Unassembled WGS sequence"/>
</dbReference>
<evidence type="ECO:0000313" key="2">
    <source>
        <dbReference type="Proteomes" id="UP000554235"/>
    </source>
</evidence>
<comment type="caution">
    <text evidence="1">The sequence shown here is derived from an EMBL/GenBank/DDBJ whole genome shotgun (WGS) entry which is preliminary data.</text>
</comment>
<sequence>MLRDRPGTGVTLNAKADEEILKEYLEHYYQELKSTWDSRRYKKVVVSYGNIHKAHDYMSPEWLYMVPALLGDTGNANEMEAHRGTKRAAQYIAQGSPAEDVE</sequence>
<protein>
    <submittedName>
        <fullName evidence="1">Uncharacterized protein</fullName>
    </submittedName>
</protein>
<organism evidence="1 2">
    <name type="scientific">Fusarium albosuccineum</name>
    <dbReference type="NCBI Taxonomy" id="1237068"/>
    <lineage>
        <taxon>Eukaryota</taxon>
        <taxon>Fungi</taxon>
        <taxon>Dikarya</taxon>
        <taxon>Ascomycota</taxon>
        <taxon>Pezizomycotina</taxon>
        <taxon>Sordariomycetes</taxon>
        <taxon>Hypocreomycetidae</taxon>
        <taxon>Hypocreales</taxon>
        <taxon>Nectriaceae</taxon>
        <taxon>Fusarium</taxon>
        <taxon>Fusarium decemcellulare species complex</taxon>
    </lineage>
</organism>
<keyword evidence="2" id="KW-1185">Reference proteome</keyword>